<dbReference type="GO" id="GO:0005737">
    <property type="term" value="C:cytoplasm"/>
    <property type="evidence" value="ECO:0007669"/>
    <property type="project" value="TreeGrafter"/>
</dbReference>
<evidence type="ECO:0000259" key="2">
    <source>
        <dbReference type="Pfam" id="PF01205"/>
    </source>
</evidence>
<keyword evidence="4" id="KW-1185">Reference proteome</keyword>
<evidence type="ECO:0000313" key="3">
    <source>
        <dbReference type="EMBL" id="SOD69550.1"/>
    </source>
</evidence>
<dbReference type="RefSeq" id="WP_097114723.1">
    <property type="nucleotide sequence ID" value="NZ_CP083931.1"/>
</dbReference>
<evidence type="ECO:0000313" key="4">
    <source>
        <dbReference type="Proteomes" id="UP000219669"/>
    </source>
</evidence>
<dbReference type="PANTHER" id="PTHR16301">
    <property type="entry name" value="IMPACT-RELATED"/>
    <property type="match status" value="1"/>
</dbReference>
<sequence>MIEINTYKTLSAPCQAEFKDKGSRFIAYAYPVLTADEVKTIVDNLRQEHHKARHWCYAYRLGVDGNQFRANDDGEPSGSAGRPILGQIDSFELTDSLVVVVRYFGGTLLGVSGLIHAYKTSTQMALQAAQIVEKNIEKTVFLRCDYPHLNEALRIAKNHNAQIIAQDLQLDCRLTVRVPLADFAAAMAAWQHTRCIEIVA</sequence>
<reference evidence="3 4" key="1">
    <citation type="submission" date="2017-09" db="EMBL/GenBank/DDBJ databases">
        <authorList>
            <person name="Ehlers B."/>
            <person name="Leendertz F.H."/>
        </authorList>
    </citation>
    <scope>NUCLEOTIDE SEQUENCE [LARGE SCALE GENOMIC DNA]</scope>
    <source>
        <strain evidence="3 4">DSM 16848</strain>
    </source>
</reference>
<name>A0A286EF67_9NEIS</name>
<dbReference type="OrthoDB" id="9813771at2"/>
<feature type="domain" description="Impact N-terminal" evidence="2">
    <location>
        <begin position="21"/>
        <end position="126"/>
    </location>
</feature>
<dbReference type="AlphaFoldDB" id="A0A286EF67"/>
<proteinExistence type="inferred from homology"/>
<dbReference type="InterPro" id="IPR023582">
    <property type="entry name" value="Impact"/>
</dbReference>
<dbReference type="SUPFAM" id="SSF54211">
    <property type="entry name" value="Ribosomal protein S5 domain 2-like"/>
    <property type="match status" value="1"/>
</dbReference>
<dbReference type="InterPro" id="IPR020568">
    <property type="entry name" value="Ribosomal_Su5_D2-typ_SF"/>
</dbReference>
<accession>A0A286EF67</accession>
<dbReference type="PANTHER" id="PTHR16301:SF20">
    <property type="entry name" value="IMPACT FAMILY MEMBER YIGZ"/>
    <property type="match status" value="1"/>
</dbReference>
<dbReference type="GO" id="GO:0006446">
    <property type="term" value="P:regulation of translational initiation"/>
    <property type="evidence" value="ECO:0007669"/>
    <property type="project" value="TreeGrafter"/>
</dbReference>
<dbReference type="InterPro" id="IPR036956">
    <property type="entry name" value="Impact_N_sf"/>
</dbReference>
<protein>
    <submittedName>
        <fullName evidence="3">Uncharacterized protein, YigZ family</fullName>
    </submittedName>
</protein>
<gene>
    <name evidence="3" type="ORF">SAMN02746062_01732</name>
</gene>
<dbReference type="InterPro" id="IPR020569">
    <property type="entry name" value="UPF0029_Impact_CS"/>
</dbReference>
<evidence type="ECO:0000256" key="1">
    <source>
        <dbReference type="ARBA" id="ARBA00007665"/>
    </source>
</evidence>
<organism evidence="3 4">
    <name type="scientific">Alysiella filiformis DSM 16848</name>
    <dbReference type="NCBI Taxonomy" id="1120981"/>
    <lineage>
        <taxon>Bacteria</taxon>
        <taxon>Pseudomonadati</taxon>
        <taxon>Pseudomonadota</taxon>
        <taxon>Betaproteobacteria</taxon>
        <taxon>Neisseriales</taxon>
        <taxon>Neisseriaceae</taxon>
        <taxon>Alysiella</taxon>
    </lineage>
</organism>
<dbReference type="EMBL" id="OCNF01000016">
    <property type="protein sequence ID" value="SOD69550.1"/>
    <property type="molecule type" value="Genomic_DNA"/>
</dbReference>
<dbReference type="Pfam" id="PF01205">
    <property type="entry name" value="Impact_N"/>
    <property type="match status" value="1"/>
</dbReference>
<dbReference type="InterPro" id="IPR001498">
    <property type="entry name" value="Impact_N"/>
</dbReference>
<dbReference type="Proteomes" id="UP000219669">
    <property type="component" value="Unassembled WGS sequence"/>
</dbReference>
<comment type="similarity">
    <text evidence="1">Belongs to the IMPACT family.</text>
</comment>
<dbReference type="Gene3D" id="3.30.230.30">
    <property type="entry name" value="Impact, N-terminal domain"/>
    <property type="match status" value="1"/>
</dbReference>
<dbReference type="PROSITE" id="PS00910">
    <property type="entry name" value="UPF0029"/>
    <property type="match status" value="1"/>
</dbReference>